<accession>A0A915I552</accession>
<evidence type="ECO:0000313" key="2">
    <source>
        <dbReference type="WBParaSite" id="nRc.2.0.1.t08970-RA"/>
    </source>
</evidence>
<protein>
    <submittedName>
        <fullName evidence="2">Uncharacterized protein</fullName>
    </submittedName>
</protein>
<name>A0A915I552_ROMCU</name>
<dbReference type="AlphaFoldDB" id="A0A915I552"/>
<dbReference type="Proteomes" id="UP000887565">
    <property type="component" value="Unplaced"/>
</dbReference>
<reference evidence="2" key="1">
    <citation type="submission" date="2022-11" db="UniProtKB">
        <authorList>
            <consortium name="WormBaseParasite"/>
        </authorList>
    </citation>
    <scope>IDENTIFICATION</scope>
</reference>
<keyword evidence="1" id="KW-1185">Reference proteome</keyword>
<dbReference type="WBParaSite" id="nRc.2.0.1.t08970-RA">
    <property type="protein sequence ID" value="nRc.2.0.1.t08970-RA"/>
    <property type="gene ID" value="nRc.2.0.1.g08970"/>
</dbReference>
<proteinExistence type="predicted"/>
<evidence type="ECO:0000313" key="1">
    <source>
        <dbReference type="Proteomes" id="UP000887565"/>
    </source>
</evidence>
<sequence>MCPKCLEYNKALQGAGTESVDRANAKSEIRENTKKQDEFIEIGNKCLPLRITENAPCPNTKQLPQAAKNHATAAASVNDKLLMTKDKDVILPAKIGSYYFCFLPLNMQNPDDENIICIDSE</sequence>
<organism evidence="1 2">
    <name type="scientific">Romanomermis culicivorax</name>
    <name type="common">Nematode worm</name>
    <dbReference type="NCBI Taxonomy" id="13658"/>
    <lineage>
        <taxon>Eukaryota</taxon>
        <taxon>Metazoa</taxon>
        <taxon>Ecdysozoa</taxon>
        <taxon>Nematoda</taxon>
        <taxon>Enoplea</taxon>
        <taxon>Dorylaimia</taxon>
        <taxon>Mermithida</taxon>
        <taxon>Mermithoidea</taxon>
        <taxon>Mermithidae</taxon>
        <taxon>Romanomermis</taxon>
    </lineage>
</organism>